<organism evidence="1 2">
    <name type="scientific">Candidatus Sulfuritelmatomonas gaucii</name>
    <dbReference type="NCBI Taxonomy" id="2043161"/>
    <lineage>
        <taxon>Bacteria</taxon>
        <taxon>Pseudomonadati</taxon>
        <taxon>Acidobacteriota</taxon>
        <taxon>Terriglobia</taxon>
        <taxon>Terriglobales</taxon>
        <taxon>Acidobacteriaceae</taxon>
        <taxon>Candidatus Sulfuritelmatomonas</taxon>
    </lineage>
</organism>
<dbReference type="Proteomes" id="UP000239735">
    <property type="component" value="Unassembled WGS sequence"/>
</dbReference>
<sequence>MATQQLWAITCFYNPLGCESRLRNYQIFRENLSLPLVTVEWSHEGRFQLRQNDADILLQIGTGDLLWQKERLLNIALRSVPTDCHLIAWLDSDVVFEDSNWTGKTVDLLRKFMIVEPFSQVYEVPRGGMPGDAGSRRARGYGLLYALSEGIAPPEVLRGDMRVNARTSCGLAWAARREILDQFGFYDACVLGSGNRAIACAMLGRFCDAIDYMQMGPRWARHYMNWAQPYFEVVQGSVGFAEGGLFHLWHGELENRRYSQRHKFLGSRNFDPGKEIWLDDRGTWRWNGMKSEAEQYVRGYFEARREDG</sequence>
<dbReference type="EMBL" id="OKRB01000155">
    <property type="protein sequence ID" value="SPE31986.1"/>
    <property type="molecule type" value="Genomic_DNA"/>
</dbReference>
<proteinExistence type="predicted"/>
<protein>
    <recommendedName>
        <fullName evidence="3">Glycosyl transferase family 2</fullName>
    </recommendedName>
</protein>
<evidence type="ECO:0000313" key="2">
    <source>
        <dbReference type="Proteomes" id="UP000239735"/>
    </source>
</evidence>
<evidence type="ECO:0000313" key="1">
    <source>
        <dbReference type="EMBL" id="SPE31986.1"/>
    </source>
</evidence>
<dbReference type="AlphaFoldDB" id="A0A2N9M935"/>
<accession>A0A2N9M935</accession>
<gene>
    <name evidence="1" type="ORF">SBA5_920014</name>
</gene>
<evidence type="ECO:0008006" key="3">
    <source>
        <dbReference type="Google" id="ProtNLM"/>
    </source>
</evidence>
<reference evidence="2" key="1">
    <citation type="submission" date="2018-02" db="EMBL/GenBank/DDBJ databases">
        <authorList>
            <person name="Hausmann B."/>
        </authorList>
    </citation>
    <scope>NUCLEOTIDE SEQUENCE [LARGE SCALE GENOMIC DNA]</scope>
    <source>
        <strain evidence="2">Peat soil MAG SbA5</strain>
    </source>
</reference>
<dbReference type="OrthoDB" id="7593663at2"/>
<name>A0A2N9M935_9BACT</name>